<name>A0ABT3FKR6_9BACT</name>
<evidence type="ECO:0000313" key="3">
    <source>
        <dbReference type="Proteomes" id="UP001207930"/>
    </source>
</evidence>
<sequence length="54" mass="5636">MNIHSLTLAAGAFALLLSASMAVTNPRSELFQTFIIASSILLGAGVISSSKEQR</sequence>
<dbReference type="EMBL" id="JAPDDS010000002">
    <property type="protein sequence ID" value="MCW1884157.1"/>
    <property type="molecule type" value="Genomic_DNA"/>
</dbReference>
<organism evidence="2 3">
    <name type="scientific">Luteolibacter flavescens</name>
    <dbReference type="NCBI Taxonomy" id="1859460"/>
    <lineage>
        <taxon>Bacteria</taxon>
        <taxon>Pseudomonadati</taxon>
        <taxon>Verrucomicrobiota</taxon>
        <taxon>Verrucomicrobiia</taxon>
        <taxon>Verrucomicrobiales</taxon>
        <taxon>Verrucomicrobiaceae</taxon>
        <taxon>Luteolibacter</taxon>
    </lineage>
</organism>
<proteinExistence type="predicted"/>
<accession>A0ABT3FKR6</accession>
<feature type="transmembrane region" description="Helical" evidence="1">
    <location>
        <begin position="32"/>
        <end position="50"/>
    </location>
</feature>
<keyword evidence="1" id="KW-0812">Transmembrane</keyword>
<reference evidence="2 3" key="1">
    <citation type="submission" date="2022-10" db="EMBL/GenBank/DDBJ databases">
        <title>Luteolibacter flavescens strain MCCC 1K03193, whole genome shotgun sequencing project.</title>
        <authorList>
            <person name="Zhao G."/>
            <person name="Shen L."/>
        </authorList>
    </citation>
    <scope>NUCLEOTIDE SEQUENCE [LARGE SCALE GENOMIC DNA]</scope>
    <source>
        <strain evidence="2 3">MCCC 1K03193</strain>
    </source>
</reference>
<gene>
    <name evidence="2" type="ORF">OKA04_05405</name>
</gene>
<dbReference type="RefSeq" id="WP_264500116.1">
    <property type="nucleotide sequence ID" value="NZ_JAPDDS010000002.1"/>
</dbReference>
<protein>
    <submittedName>
        <fullName evidence="2">Uncharacterized protein</fullName>
    </submittedName>
</protein>
<dbReference type="Proteomes" id="UP001207930">
    <property type="component" value="Unassembled WGS sequence"/>
</dbReference>
<evidence type="ECO:0000313" key="2">
    <source>
        <dbReference type="EMBL" id="MCW1884157.1"/>
    </source>
</evidence>
<keyword evidence="1" id="KW-1133">Transmembrane helix</keyword>
<keyword evidence="1" id="KW-0472">Membrane</keyword>
<evidence type="ECO:0000256" key="1">
    <source>
        <dbReference type="SAM" id="Phobius"/>
    </source>
</evidence>
<keyword evidence="3" id="KW-1185">Reference proteome</keyword>
<comment type="caution">
    <text evidence="2">The sequence shown here is derived from an EMBL/GenBank/DDBJ whole genome shotgun (WGS) entry which is preliminary data.</text>
</comment>